<dbReference type="Proteomes" id="UP000243217">
    <property type="component" value="Unassembled WGS sequence"/>
</dbReference>
<organism evidence="3 4">
    <name type="scientific">Thraustotheca clavata</name>
    <dbReference type="NCBI Taxonomy" id="74557"/>
    <lineage>
        <taxon>Eukaryota</taxon>
        <taxon>Sar</taxon>
        <taxon>Stramenopiles</taxon>
        <taxon>Oomycota</taxon>
        <taxon>Saprolegniomycetes</taxon>
        <taxon>Saprolegniales</taxon>
        <taxon>Achlyaceae</taxon>
        <taxon>Thraustotheca</taxon>
    </lineage>
</organism>
<dbReference type="InterPro" id="IPR008906">
    <property type="entry name" value="HATC_C_dom"/>
</dbReference>
<evidence type="ECO:0008006" key="5">
    <source>
        <dbReference type="Google" id="ProtNLM"/>
    </source>
</evidence>
<gene>
    <name evidence="3" type="ORF">THRCLA_11377</name>
</gene>
<evidence type="ECO:0000313" key="3">
    <source>
        <dbReference type="EMBL" id="OQR81819.1"/>
    </source>
</evidence>
<name>A0A1V9Y7Z2_9STRA</name>
<dbReference type="InterPro" id="IPR007021">
    <property type="entry name" value="DUF659"/>
</dbReference>
<evidence type="ECO:0000259" key="1">
    <source>
        <dbReference type="Pfam" id="PF04937"/>
    </source>
</evidence>
<reference evidence="3 4" key="1">
    <citation type="journal article" date="2014" name="Genome Biol. Evol.">
        <title>The secreted proteins of Achlya hypogyna and Thraustotheca clavata identify the ancestral oomycete secretome and reveal gene acquisitions by horizontal gene transfer.</title>
        <authorList>
            <person name="Misner I."/>
            <person name="Blouin N."/>
            <person name="Leonard G."/>
            <person name="Richards T.A."/>
            <person name="Lane C.E."/>
        </authorList>
    </citation>
    <scope>NUCLEOTIDE SEQUENCE [LARGE SCALE GENOMIC DNA]</scope>
    <source>
        <strain evidence="3 4">ATCC 34112</strain>
    </source>
</reference>
<protein>
    <recommendedName>
        <fullName evidence="5">DUF659 domain-containing protein</fullName>
    </recommendedName>
</protein>
<dbReference type="Pfam" id="PF05699">
    <property type="entry name" value="Dimer_Tnp_hAT"/>
    <property type="match status" value="1"/>
</dbReference>
<dbReference type="EMBL" id="JNBS01004891">
    <property type="protein sequence ID" value="OQR81819.1"/>
    <property type="molecule type" value="Genomic_DNA"/>
</dbReference>
<dbReference type="STRING" id="74557.A0A1V9Y7Z2"/>
<dbReference type="PANTHER" id="PTHR32166:SF123">
    <property type="entry name" value="BED-TYPE DOMAIN-CONTAINING PROTEIN"/>
    <property type="match status" value="1"/>
</dbReference>
<accession>A0A1V9Y7Z2</accession>
<comment type="caution">
    <text evidence="3">The sequence shown here is derived from an EMBL/GenBank/DDBJ whole genome shotgun (WGS) entry which is preliminary data.</text>
</comment>
<evidence type="ECO:0000259" key="2">
    <source>
        <dbReference type="Pfam" id="PF05699"/>
    </source>
</evidence>
<sequence length="456" mass="50777">MKRLYPLYQSPGTTVLTTALLDNEFNAMQAQVRSDLAEAPFICLGVESWSLLRNRSIISYSVHSPTPAVYAIENTLEAAHAPIMLMEHIEATINNIGADKICALVADTSANMKQACELLQGKFSHLTILPSCSHAMDALVLEVLAIPSFQSIIRVCTTVATFISTNHVPRASFTRLASDIHMDMPSSFGLVQAKNNTDPTSVLACMWSVEKHHHIFDILLTEDFSSLDGLEESVKEKLMTMSWWTQLNQFKSLMAPFVDVLNVFEDDYPSLSTFYHSFTLLWTHLQTYPSVPLDVIRIVNKHWQAIRHPAMYTAYLLDPRFRAASLGGDETNEAFNFLKQLASPALFSSLISELTRYTGRVGVFSDDAVWASAKECSPLHWWKGFIGNSCPHLQAAAIRVLCFPASAGITHEKQTALDKIHNQNRHVMSEEQACKAAFVYLNSNVGSKAVADTIFL</sequence>
<feature type="domain" description="HAT C-terminal dimerisation" evidence="2">
    <location>
        <begin position="354"/>
        <end position="439"/>
    </location>
</feature>
<dbReference type="Pfam" id="PF04937">
    <property type="entry name" value="DUF659"/>
    <property type="match status" value="1"/>
</dbReference>
<evidence type="ECO:0000313" key="4">
    <source>
        <dbReference type="Proteomes" id="UP000243217"/>
    </source>
</evidence>
<dbReference type="InterPro" id="IPR012337">
    <property type="entry name" value="RNaseH-like_sf"/>
</dbReference>
<dbReference type="PANTHER" id="PTHR32166">
    <property type="entry name" value="OSJNBA0013A04.12 PROTEIN"/>
    <property type="match status" value="1"/>
</dbReference>
<dbReference type="AlphaFoldDB" id="A0A1V9Y7Z2"/>
<keyword evidence="4" id="KW-1185">Reference proteome</keyword>
<proteinExistence type="predicted"/>
<feature type="domain" description="DUF659" evidence="1">
    <location>
        <begin position="14"/>
        <end position="156"/>
    </location>
</feature>
<dbReference type="GO" id="GO:0046983">
    <property type="term" value="F:protein dimerization activity"/>
    <property type="evidence" value="ECO:0007669"/>
    <property type="project" value="InterPro"/>
</dbReference>
<dbReference type="OrthoDB" id="4951847at2759"/>
<dbReference type="SUPFAM" id="SSF53098">
    <property type="entry name" value="Ribonuclease H-like"/>
    <property type="match status" value="1"/>
</dbReference>